<organism evidence="7 8">
    <name type="scientific">Aquicella siphonis</name>
    <dbReference type="NCBI Taxonomy" id="254247"/>
    <lineage>
        <taxon>Bacteria</taxon>
        <taxon>Pseudomonadati</taxon>
        <taxon>Pseudomonadota</taxon>
        <taxon>Gammaproteobacteria</taxon>
        <taxon>Legionellales</taxon>
        <taxon>Coxiellaceae</taxon>
        <taxon>Aquicella</taxon>
    </lineage>
</organism>
<dbReference type="EMBL" id="LR699119">
    <property type="protein sequence ID" value="VVC76429.1"/>
    <property type="molecule type" value="Genomic_DNA"/>
</dbReference>
<dbReference type="PANTHER" id="PTHR36985:SF1">
    <property type="entry name" value="TRANSLOCATION AND ASSEMBLY MODULE SUBUNIT TAMB"/>
    <property type="match status" value="1"/>
</dbReference>
<protein>
    <submittedName>
        <fullName evidence="7">Translocation and assembly module TamB</fullName>
    </submittedName>
</protein>
<evidence type="ECO:0000313" key="7">
    <source>
        <dbReference type="EMBL" id="VVC76429.1"/>
    </source>
</evidence>
<dbReference type="AlphaFoldDB" id="A0A5E4PHE8"/>
<evidence type="ECO:0000256" key="1">
    <source>
        <dbReference type="ARBA" id="ARBA00004167"/>
    </source>
</evidence>
<dbReference type="Proteomes" id="UP000324194">
    <property type="component" value="Chromosome 1"/>
</dbReference>
<dbReference type="OrthoDB" id="5555605at2"/>
<evidence type="ECO:0000313" key="8">
    <source>
        <dbReference type="Proteomes" id="UP000324194"/>
    </source>
</evidence>
<evidence type="ECO:0000256" key="5">
    <source>
        <dbReference type="SAM" id="Phobius"/>
    </source>
</evidence>
<keyword evidence="8" id="KW-1185">Reference proteome</keyword>
<evidence type="ECO:0000256" key="4">
    <source>
        <dbReference type="ARBA" id="ARBA00023136"/>
    </source>
</evidence>
<dbReference type="KEGG" id="asip:AQUSIP_17420"/>
<accession>A0A5E4PHE8</accession>
<keyword evidence="2 5" id="KW-0812">Transmembrane</keyword>
<name>A0A5E4PHE8_9COXI</name>
<keyword evidence="3 5" id="KW-1133">Transmembrane helix</keyword>
<dbReference type="InterPro" id="IPR007452">
    <property type="entry name" value="TamB_C"/>
</dbReference>
<evidence type="ECO:0000259" key="6">
    <source>
        <dbReference type="Pfam" id="PF04357"/>
    </source>
</evidence>
<proteinExistence type="predicted"/>
<dbReference type="RefSeq" id="WP_148339712.1">
    <property type="nucleotide sequence ID" value="NZ_LR699119.1"/>
</dbReference>
<gene>
    <name evidence="7" type="primary">tamB</name>
    <name evidence="7" type="ORF">AQUSIP_17420</name>
</gene>
<comment type="subcellular location">
    <subcellularLocation>
        <location evidence="1">Membrane</location>
        <topology evidence="1">Single-pass membrane protein</topology>
    </subcellularLocation>
</comment>
<dbReference type="GO" id="GO:0009306">
    <property type="term" value="P:protein secretion"/>
    <property type="evidence" value="ECO:0007669"/>
    <property type="project" value="InterPro"/>
</dbReference>
<dbReference type="PANTHER" id="PTHR36985">
    <property type="entry name" value="TRANSLOCATION AND ASSEMBLY MODULE SUBUNIT TAMB"/>
    <property type="match status" value="1"/>
</dbReference>
<feature type="transmembrane region" description="Helical" evidence="5">
    <location>
        <begin position="5"/>
        <end position="23"/>
    </location>
</feature>
<dbReference type="Pfam" id="PF04357">
    <property type="entry name" value="TamB"/>
    <property type="match status" value="1"/>
</dbReference>
<sequence>MLKSIFRILMLLAFLLYVMIYFLCETTPGLKAALALLRTVTPGEINLRNVRGNLSDFTIEKISYNHENDHIQAGGVRIRGNPADFFRLRLRLTGISADYLDLRLHSAPAEPAASFDLRALQNVSIRQLGIKQINVSLDASPVYQFNQVALHQSGKNAYTLDAALLHGSMQGTIRIFDAPHAGVRSILSFKSIDPGEILDAAPGTLNFTLQTEFSEDRANKIMHLQINNLSGRLRQYPVQGQASFRYENQSLTIFPSQFRIAGASAAFSGSLSENWNLQWRINVPDLNILLPETHGSLATSGTLNGPRRHPDVTAQLQANRVRLFDTRIDNMRVSINMPQHDRYQFDLHAVNIRTADCRLPELNVKALSRVSKDSLLSDISAAASSANQLSGQLSLASFNSSKWLDTKLNGVLTFHAADLTALEQLNPEVRRIKGNLTGKITLSGTLAAPVVTGEGVLNHGEAALPKLGITLKQITLTGRYDNRILTAHASFTSGKGTGNMQSTLVLRPALTLNAQIRGDHLQLIQTKDYRITVTPQLNLSYDKKNLSLDGVVLVPDADITPADLSSTSTLSDDVVIIDGTKTAALPENLFIRLHLTLGDNARLQFENLSAKLTGGIDVSQTPGRQPTATGQFLLANGIYKSYGKPLSIQDGRIIYTGNSIYNPGLDIRATRKIQSIAMTSASQFNSHTGIQPAYTGTSLITIGMQINGTIKKPHITLFSIPAGMSQNDILSYLLFGYPQSELSGDNKLSLVSAAAALKLGNSPIGGITEKLQNLTGLTELNVGSTEVFNPDTNTSENATTLSLGKQLTDKLSLRYSVGVYSPVSILNLRYQLFKNMAIQSESSSLENGVDLLFGFERD</sequence>
<keyword evidence="4 5" id="KW-0472">Membrane</keyword>
<feature type="domain" description="Translocation and assembly module TamB C-terminal" evidence="6">
    <location>
        <begin position="493"/>
        <end position="856"/>
    </location>
</feature>
<evidence type="ECO:0000256" key="3">
    <source>
        <dbReference type="ARBA" id="ARBA00022989"/>
    </source>
</evidence>
<dbReference type="GO" id="GO:0005886">
    <property type="term" value="C:plasma membrane"/>
    <property type="evidence" value="ECO:0007669"/>
    <property type="project" value="InterPro"/>
</dbReference>
<evidence type="ECO:0000256" key="2">
    <source>
        <dbReference type="ARBA" id="ARBA00022692"/>
    </source>
</evidence>
<reference evidence="7 8" key="1">
    <citation type="submission" date="2019-08" db="EMBL/GenBank/DDBJ databases">
        <authorList>
            <person name="Guy L."/>
        </authorList>
    </citation>
    <scope>NUCLEOTIDE SEQUENCE [LARGE SCALE GENOMIC DNA]</scope>
    <source>
        <strain evidence="7 8">SGT-108</strain>
    </source>
</reference>